<reference evidence="1 2" key="1">
    <citation type="submission" date="2014-04" db="EMBL/GenBank/DDBJ databases">
        <authorList>
            <consortium name="DOE Joint Genome Institute"/>
            <person name="Kuo A."/>
            <person name="Kohler A."/>
            <person name="Costa M.D."/>
            <person name="Nagy L.G."/>
            <person name="Floudas D."/>
            <person name="Copeland A."/>
            <person name="Barry K.W."/>
            <person name="Cichocki N."/>
            <person name="Veneault-Fourrey C."/>
            <person name="LaButti K."/>
            <person name="Lindquist E.A."/>
            <person name="Lipzen A."/>
            <person name="Lundell T."/>
            <person name="Morin E."/>
            <person name="Murat C."/>
            <person name="Sun H."/>
            <person name="Tunlid A."/>
            <person name="Henrissat B."/>
            <person name="Grigoriev I.V."/>
            <person name="Hibbett D.S."/>
            <person name="Martin F."/>
            <person name="Nordberg H.P."/>
            <person name="Cantor M.N."/>
            <person name="Hua S.X."/>
        </authorList>
    </citation>
    <scope>NUCLEOTIDE SEQUENCE [LARGE SCALE GENOMIC DNA]</scope>
    <source>
        <strain evidence="1 2">441</strain>
    </source>
</reference>
<keyword evidence="2" id="KW-1185">Reference proteome</keyword>
<evidence type="ECO:0000313" key="1">
    <source>
        <dbReference type="EMBL" id="KIK23860.1"/>
    </source>
</evidence>
<proteinExistence type="predicted"/>
<reference evidence="2" key="2">
    <citation type="submission" date="2015-01" db="EMBL/GenBank/DDBJ databases">
        <title>Evolutionary Origins and Diversification of the Mycorrhizal Mutualists.</title>
        <authorList>
            <consortium name="DOE Joint Genome Institute"/>
            <consortium name="Mycorrhizal Genomics Consortium"/>
            <person name="Kohler A."/>
            <person name="Kuo A."/>
            <person name="Nagy L.G."/>
            <person name="Floudas D."/>
            <person name="Copeland A."/>
            <person name="Barry K.W."/>
            <person name="Cichocki N."/>
            <person name="Veneault-Fourrey C."/>
            <person name="LaButti K."/>
            <person name="Lindquist E.A."/>
            <person name="Lipzen A."/>
            <person name="Lundell T."/>
            <person name="Morin E."/>
            <person name="Murat C."/>
            <person name="Riley R."/>
            <person name="Ohm R."/>
            <person name="Sun H."/>
            <person name="Tunlid A."/>
            <person name="Henrissat B."/>
            <person name="Grigoriev I.V."/>
            <person name="Hibbett D.S."/>
            <person name="Martin F."/>
        </authorList>
    </citation>
    <scope>NUCLEOTIDE SEQUENCE [LARGE SCALE GENOMIC DNA]</scope>
    <source>
        <strain evidence="2">441</strain>
    </source>
</reference>
<dbReference type="AlphaFoldDB" id="A0A0C9YG17"/>
<protein>
    <submittedName>
        <fullName evidence="1">Uncharacterized protein</fullName>
    </submittedName>
</protein>
<sequence length="56" mass="5670">MPESTLTPAPVSSVTLPGERNCAIRSTATAGETGVLDVVVTACGIVGTETLIQILK</sequence>
<evidence type="ECO:0000313" key="2">
    <source>
        <dbReference type="Proteomes" id="UP000054018"/>
    </source>
</evidence>
<dbReference type="Proteomes" id="UP000054018">
    <property type="component" value="Unassembled WGS sequence"/>
</dbReference>
<dbReference type="HOGENOM" id="CLU_3015090_0_0_1"/>
<dbReference type="EMBL" id="KN833722">
    <property type="protein sequence ID" value="KIK23860.1"/>
    <property type="molecule type" value="Genomic_DNA"/>
</dbReference>
<gene>
    <name evidence="1" type="ORF">PISMIDRAFT_678867</name>
</gene>
<organism evidence="1 2">
    <name type="scientific">Pisolithus microcarpus 441</name>
    <dbReference type="NCBI Taxonomy" id="765257"/>
    <lineage>
        <taxon>Eukaryota</taxon>
        <taxon>Fungi</taxon>
        <taxon>Dikarya</taxon>
        <taxon>Basidiomycota</taxon>
        <taxon>Agaricomycotina</taxon>
        <taxon>Agaricomycetes</taxon>
        <taxon>Agaricomycetidae</taxon>
        <taxon>Boletales</taxon>
        <taxon>Sclerodermatineae</taxon>
        <taxon>Pisolithaceae</taxon>
        <taxon>Pisolithus</taxon>
    </lineage>
</organism>
<accession>A0A0C9YG17</accession>
<name>A0A0C9YG17_9AGAM</name>